<evidence type="ECO:0000256" key="1">
    <source>
        <dbReference type="ARBA" id="ARBA00004123"/>
    </source>
</evidence>
<evidence type="ECO:0000256" key="3">
    <source>
        <dbReference type="ARBA" id="ARBA00023015"/>
    </source>
</evidence>
<dbReference type="PROSITE" id="PS50090">
    <property type="entry name" value="MYB_LIKE"/>
    <property type="match status" value="2"/>
</dbReference>
<feature type="domain" description="HTH myb-type" evidence="8">
    <location>
        <begin position="84"/>
        <end position="138"/>
    </location>
</feature>
<dbReference type="GO" id="GO:0043565">
    <property type="term" value="F:sequence-specific DNA binding"/>
    <property type="evidence" value="ECO:0007669"/>
    <property type="project" value="InterPro"/>
</dbReference>
<reference evidence="9 10" key="1">
    <citation type="submission" date="2024-02" db="EMBL/GenBank/DDBJ databases">
        <title>High-quality chromosome-scale genome assembly of Pensacola bahiagrass (Paspalum notatum Flugge var. saurae).</title>
        <authorList>
            <person name="Vega J.M."/>
            <person name="Podio M."/>
            <person name="Orjuela J."/>
            <person name="Siena L.A."/>
            <person name="Pessino S.C."/>
            <person name="Combes M.C."/>
            <person name="Mariac C."/>
            <person name="Albertini E."/>
            <person name="Pupilli F."/>
            <person name="Ortiz J.P.A."/>
            <person name="Leblanc O."/>
        </authorList>
    </citation>
    <scope>NUCLEOTIDE SEQUENCE [LARGE SCALE GENOMIC DNA]</scope>
    <source>
        <strain evidence="9">R1</strain>
        <tissue evidence="9">Leaf</tissue>
    </source>
</reference>
<feature type="domain" description="Myb-like" evidence="7">
    <location>
        <begin position="31"/>
        <end position="83"/>
    </location>
</feature>
<accession>A0AAQ3X8V2</accession>
<dbReference type="PANTHER" id="PTHR45675">
    <property type="entry name" value="MYB TRANSCRIPTION FACTOR-RELATED-RELATED"/>
    <property type="match status" value="1"/>
</dbReference>
<dbReference type="CDD" id="cd00167">
    <property type="entry name" value="SANT"/>
    <property type="match status" value="2"/>
</dbReference>
<dbReference type="PANTHER" id="PTHR45675:SF49">
    <property type="entry name" value="MYB TRANSCRIPTION FACTOR"/>
    <property type="match status" value="1"/>
</dbReference>
<keyword evidence="2" id="KW-0677">Repeat</keyword>
<keyword evidence="3" id="KW-0805">Transcription regulation</keyword>
<evidence type="ECO:0000313" key="9">
    <source>
        <dbReference type="EMBL" id="WVZ90771.1"/>
    </source>
</evidence>
<dbReference type="InterPro" id="IPR044676">
    <property type="entry name" value="EOBI/EOBII-like_plant"/>
</dbReference>
<keyword evidence="6" id="KW-0539">Nucleus</keyword>
<dbReference type="InterPro" id="IPR017930">
    <property type="entry name" value="Myb_dom"/>
</dbReference>
<name>A0AAQ3X8V2_PASNO</name>
<dbReference type="EMBL" id="CP144752">
    <property type="protein sequence ID" value="WVZ90771.1"/>
    <property type="molecule type" value="Genomic_DNA"/>
</dbReference>
<dbReference type="InterPro" id="IPR001005">
    <property type="entry name" value="SANT/Myb"/>
</dbReference>
<evidence type="ECO:0000256" key="6">
    <source>
        <dbReference type="ARBA" id="ARBA00023242"/>
    </source>
</evidence>
<proteinExistence type="predicted"/>
<evidence type="ECO:0000256" key="5">
    <source>
        <dbReference type="ARBA" id="ARBA00023163"/>
    </source>
</evidence>
<dbReference type="GO" id="GO:0005634">
    <property type="term" value="C:nucleus"/>
    <property type="evidence" value="ECO:0007669"/>
    <property type="project" value="UniProtKB-SubCell"/>
</dbReference>
<protein>
    <submittedName>
        <fullName evidence="9">Uncharacterized protein</fullName>
    </submittedName>
</protein>
<dbReference type="FunFam" id="1.10.10.60:FF:000107">
    <property type="entry name" value="MYB transcription factor"/>
    <property type="match status" value="1"/>
</dbReference>
<evidence type="ECO:0000313" key="10">
    <source>
        <dbReference type="Proteomes" id="UP001341281"/>
    </source>
</evidence>
<dbReference type="SMART" id="SM00717">
    <property type="entry name" value="SANT"/>
    <property type="match status" value="2"/>
</dbReference>
<feature type="domain" description="HTH myb-type" evidence="8">
    <location>
        <begin position="31"/>
        <end position="83"/>
    </location>
</feature>
<dbReference type="AlphaFoldDB" id="A0AAQ3X8V2"/>
<sequence>MAASQRSRCSAAAVAVELDEDDHGQHQQQEAEELRRGPWTVDEDLTLVNYIADHGEGRWNSLARAAGLKRTGKSCRLRWLNYLRPDVKRGNFTADEQLLILDLHTRWGNRWSKIAQHLPGRTDNEIKNYWRTRVQKHAKQLNCDANSKRFKDAMRYLWMPHLVDADAHRARLLHAAAATHHHAALSSAAGAGGVLTSSSSADSFATAESYDDGAAGLYAAGVHAGEMLVVDGAGDCWAAAAAQEASQGMWPSAAADHHQQQHQSAAAARHMHQLAAAGGHHQFQDAELSGWVQGFSEGIITENFWALEDIWKIQ</sequence>
<dbReference type="PROSITE" id="PS51294">
    <property type="entry name" value="HTH_MYB"/>
    <property type="match status" value="2"/>
</dbReference>
<dbReference type="FunFam" id="1.10.10.60:FF:000011">
    <property type="entry name" value="Myb transcription factor"/>
    <property type="match status" value="1"/>
</dbReference>
<keyword evidence="10" id="KW-1185">Reference proteome</keyword>
<evidence type="ECO:0000256" key="2">
    <source>
        <dbReference type="ARBA" id="ARBA00022737"/>
    </source>
</evidence>
<evidence type="ECO:0000259" key="8">
    <source>
        <dbReference type="PROSITE" id="PS51294"/>
    </source>
</evidence>
<keyword evidence="4" id="KW-0238">DNA-binding</keyword>
<organism evidence="9 10">
    <name type="scientific">Paspalum notatum var. saurae</name>
    <dbReference type="NCBI Taxonomy" id="547442"/>
    <lineage>
        <taxon>Eukaryota</taxon>
        <taxon>Viridiplantae</taxon>
        <taxon>Streptophyta</taxon>
        <taxon>Embryophyta</taxon>
        <taxon>Tracheophyta</taxon>
        <taxon>Spermatophyta</taxon>
        <taxon>Magnoliopsida</taxon>
        <taxon>Liliopsida</taxon>
        <taxon>Poales</taxon>
        <taxon>Poaceae</taxon>
        <taxon>PACMAD clade</taxon>
        <taxon>Panicoideae</taxon>
        <taxon>Andropogonodae</taxon>
        <taxon>Paspaleae</taxon>
        <taxon>Paspalinae</taxon>
        <taxon>Paspalum</taxon>
    </lineage>
</organism>
<dbReference type="SUPFAM" id="SSF46689">
    <property type="entry name" value="Homeodomain-like"/>
    <property type="match status" value="1"/>
</dbReference>
<feature type="domain" description="Myb-like" evidence="7">
    <location>
        <begin position="84"/>
        <end position="134"/>
    </location>
</feature>
<dbReference type="GO" id="GO:0003700">
    <property type="term" value="F:DNA-binding transcription factor activity"/>
    <property type="evidence" value="ECO:0007669"/>
    <property type="project" value="InterPro"/>
</dbReference>
<evidence type="ECO:0000259" key="7">
    <source>
        <dbReference type="PROSITE" id="PS50090"/>
    </source>
</evidence>
<dbReference type="InterPro" id="IPR009057">
    <property type="entry name" value="Homeodomain-like_sf"/>
</dbReference>
<dbReference type="Pfam" id="PF00249">
    <property type="entry name" value="Myb_DNA-binding"/>
    <property type="match status" value="2"/>
</dbReference>
<dbReference type="Proteomes" id="UP001341281">
    <property type="component" value="Chromosome 08"/>
</dbReference>
<dbReference type="Gene3D" id="1.10.10.60">
    <property type="entry name" value="Homeodomain-like"/>
    <property type="match status" value="2"/>
</dbReference>
<evidence type="ECO:0000256" key="4">
    <source>
        <dbReference type="ARBA" id="ARBA00023125"/>
    </source>
</evidence>
<comment type="subcellular location">
    <subcellularLocation>
        <location evidence="1">Nucleus</location>
    </subcellularLocation>
</comment>
<keyword evidence="5" id="KW-0804">Transcription</keyword>
<gene>
    <name evidence="9" type="ORF">U9M48_037040</name>
</gene>